<name>E9GB56_DAPPU</name>
<feature type="chain" id="PRO_5003236836" evidence="1">
    <location>
        <begin position="19"/>
        <end position="116"/>
    </location>
</feature>
<dbReference type="HOGENOM" id="CLU_2099296_0_0_1"/>
<dbReference type="KEGG" id="dpx:DAPPUDRAFT_301886"/>
<proteinExistence type="predicted"/>
<dbReference type="OrthoDB" id="6351876at2759"/>
<dbReference type="InParanoid" id="E9GB56"/>
<evidence type="ECO:0000256" key="1">
    <source>
        <dbReference type="SAM" id="SignalP"/>
    </source>
</evidence>
<dbReference type="Proteomes" id="UP000000305">
    <property type="component" value="Unassembled WGS sequence"/>
</dbReference>
<protein>
    <submittedName>
        <fullName evidence="2">Uncharacterized protein</fullName>
    </submittedName>
</protein>
<evidence type="ECO:0000313" key="2">
    <source>
        <dbReference type="EMBL" id="EFX83426.1"/>
    </source>
</evidence>
<accession>E9GB56</accession>
<reference evidence="2 3" key="1">
    <citation type="journal article" date="2011" name="Science">
        <title>The ecoresponsive genome of Daphnia pulex.</title>
        <authorList>
            <person name="Colbourne J.K."/>
            <person name="Pfrender M.E."/>
            <person name="Gilbert D."/>
            <person name="Thomas W.K."/>
            <person name="Tucker A."/>
            <person name="Oakley T.H."/>
            <person name="Tokishita S."/>
            <person name="Aerts A."/>
            <person name="Arnold G.J."/>
            <person name="Basu M.K."/>
            <person name="Bauer D.J."/>
            <person name="Caceres C.E."/>
            <person name="Carmel L."/>
            <person name="Casola C."/>
            <person name="Choi J.H."/>
            <person name="Detter J.C."/>
            <person name="Dong Q."/>
            <person name="Dusheyko S."/>
            <person name="Eads B.D."/>
            <person name="Frohlich T."/>
            <person name="Geiler-Samerotte K.A."/>
            <person name="Gerlach D."/>
            <person name="Hatcher P."/>
            <person name="Jogdeo S."/>
            <person name="Krijgsveld J."/>
            <person name="Kriventseva E.V."/>
            <person name="Kultz D."/>
            <person name="Laforsch C."/>
            <person name="Lindquist E."/>
            <person name="Lopez J."/>
            <person name="Manak J.R."/>
            <person name="Muller J."/>
            <person name="Pangilinan J."/>
            <person name="Patwardhan R.P."/>
            <person name="Pitluck S."/>
            <person name="Pritham E.J."/>
            <person name="Rechtsteiner A."/>
            <person name="Rho M."/>
            <person name="Rogozin I.B."/>
            <person name="Sakarya O."/>
            <person name="Salamov A."/>
            <person name="Schaack S."/>
            <person name="Shapiro H."/>
            <person name="Shiga Y."/>
            <person name="Skalitzky C."/>
            <person name="Smith Z."/>
            <person name="Souvorov A."/>
            <person name="Sung W."/>
            <person name="Tang Z."/>
            <person name="Tsuchiya D."/>
            <person name="Tu H."/>
            <person name="Vos H."/>
            <person name="Wang M."/>
            <person name="Wolf Y.I."/>
            <person name="Yamagata H."/>
            <person name="Yamada T."/>
            <person name="Ye Y."/>
            <person name="Shaw J.R."/>
            <person name="Andrews J."/>
            <person name="Crease T.J."/>
            <person name="Tang H."/>
            <person name="Lucas S.M."/>
            <person name="Robertson H.M."/>
            <person name="Bork P."/>
            <person name="Koonin E.V."/>
            <person name="Zdobnov E.M."/>
            <person name="Grigoriev I.V."/>
            <person name="Lynch M."/>
            <person name="Boore J.L."/>
        </authorList>
    </citation>
    <scope>NUCLEOTIDE SEQUENCE [LARGE SCALE GENOMIC DNA]</scope>
</reference>
<organism evidence="2 3">
    <name type="scientific">Daphnia pulex</name>
    <name type="common">Water flea</name>
    <dbReference type="NCBI Taxonomy" id="6669"/>
    <lineage>
        <taxon>Eukaryota</taxon>
        <taxon>Metazoa</taxon>
        <taxon>Ecdysozoa</taxon>
        <taxon>Arthropoda</taxon>
        <taxon>Crustacea</taxon>
        <taxon>Branchiopoda</taxon>
        <taxon>Diplostraca</taxon>
        <taxon>Cladocera</taxon>
        <taxon>Anomopoda</taxon>
        <taxon>Daphniidae</taxon>
        <taxon>Daphnia</taxon>
    </lineage>
</organism>
<keyword evidence="3" id="KW-1185">Reference proteome</keyword>
<dbReference type="EMBL" id="GL732537">
    <property type="protein sequence ID" value="EFX83426.1"/>
    <property type="molecule type" value="Genomic_DNA"/>
</dbReference>
<dbReference type="AlphaFoldDB" id="E9GB56"/>
<evidence type="ECO:0000313" key="3">
    <source>
        <dbReference type="Proteomes" id="UP000000305"/>
    </source>
</evidence>
<feature type="signal peptide" evidence="1">
    <location>
        <begin position="1"/>
        <end position="18"/>
    </location>
</feature>
<sequence>MKLSTVILSFALLGTVLAAIPFRHRRGLPGVSLKDPNPTTFTNFKQQYFYPRPSWGGYIGNYGNHGVSSYGVGTYGGYGTNHGINQFGANNYGGGTYGVGSYSTGSSSSMGGAYGK</sequence>
<gene>
    <name evidence="2" type="ORF">DAPPUDRAFT_301886</name>
</gene>
<keyword evidence="1" id="KW-0732">Signal</keyword>